<dbReference type="PRINTS" id="PR00039">
    <property type="entry name" value="HTHLYSR"/>
</dbReference>
<accession>A0A4Q2K2Y2</accession>
<evidence type="ECO:0000256" key="1">
    <source>
        <dbReference type="ARBA" id="ARBA00009437"/>
    </source>
</evidence>
<reference evidence="6 7" key="1">
    <citation type="submission" date="2019-01" db="EMBL/GenBank/DDBJ databases">
        <title>Senegalimassilia sp. nov. KGMB04484 isolated human feces.</title>
        <authorList>
            <person name="Han K.-I."/>
            <person name="Kim J.-S."/>
            <person name="Lee K.C."/>
            <person name="Suh M.K."/>
            <person name="Eom M.K."/>
            <person name="Lee J.H."/>
            <person name="Park S.-H."/>
            <person name="Kang S.W."/>
            <person name="Park J.-E."/>
            <person name="Oh B.S."/>
            <person name="Yu S.Y."/>
            <person name="Choi S.-H."/>
            <person name="Lee D.H."/>
            <person name="Yoon H."/>
            <person name="Kim B.-Y."/>
            <person name="Lee J.H."/>
            <person name="Lee J.-S."/>
        </authorList>
    </citation>
    <scope>NUCLEOTIDE SEQUENCE [LARGE SCALE GENOMIC DNA]</scope>
    <source>
        <strain evidence="6 7">KGMB04484</strain>
    </source>
</reference>
<dbReference type="Pfam" id="PF03466">
    <property type="entry name" value="LysR_substrate"/>
    <property type="match status" value="1"/>
</dbReference>
<keyword evidence="3" id="KW-0238">DNA-binding</keyword>
<dbReference type="RefSeq" id="WP_129425630.1">
    <property type="nucleotide sequence ID" value="NZ_SDPW01000001.1"/>
</dbReference>
<evidence type="ECO:0000313" key="7">
    <source>
        <dbReference type="Proteomes" id="UP000293345"/>
    </source>
</evidence>
<name>A0A4Q2K2Y2_9ACTN</name>
<evidence type="ECO:0000259" key="5">
    <source>
        <dbReference type="PROSITE" id="PS50931"/>
    </source>
</evidence>
<sequence length="309" mass="34604">MNIEYGREFIELARCLNFTEAAGNLNITQPALSKHVLSLEKEFGIDLLDRDRKGLQLTEAGRILFENASAMVEAYDRTKRSINLIKSMRPINVIGCMDDSDVSALMSMTAMIARETRRATVVFNRSVGDPIELVESGACDVLIEYVSPTDMQERGLRCRPFTAAPLIAIVGLNHPLATASEITWEDLRDQTLLKFTSDVTETSWNQISAACSAHGFKPKTRQVSACNNVEFFGTPLRGDVLLWKRTEKQVGLLLETGCRAGVPLVGELSELTSYLVYRPENEQRLQPLFESVNDVRKMLDERKAAKRTQ</sequence>
<keyword evidence="2" id="KW-0805">Transcription regulation</keyword>
<keyword evidence="7" id="KW-1185">Reference proteome</keyword>
<dbReference type="EMBL" id="SDPW01000001">
    <property type="protein sequence ID" value="RXZ54848.1"/>
    <property type="molecule type" value="Genomic_DNA"/>
</dbReference>
<dbReference type="PANTHER" id="PTHR30126">
    <property type="entry name" value="HTH-TYPE TRANSCRIPTIONAL REGULATOR"/>
    <property type="match status" value="1"/>
</dbReference>
<organism evidence="6 7">
    <name type="scientific">Senegalimassilia faecalis</name>
    <dbReference type="NCBI Taxonomy" id="2509433"/>
    <lineage>
        <taxon>Bacteria</taxon>
        <taxon>Bacillati</taxon>
        <taxon>Actinomycetota</taxon>
        <taxon>Coriobacteriia</taxon>
        <taxon>Coriobacteriales</taxon>
        <taxon>Coriobacteriaceae</taxon>
        <taxon>Senegalimassilia</taxon>
    </lineage>
</organism>
<evidence type="ECO:0000256" key="3">
    <source>
        <dbReference type="ARBA" id="ARBA00023125"/>
    </source>
</evidence>
<gene>
    <name evidence="6" type="ORF">ET524_10410</name>
</gene>
<dbReference type="Proteomes" id="UP000293345">
    <property type="component" value="Unassembled WGS sequence"/>
</dbReference>
<dbReference type="FunFam" id="1.10.10.10:FF:000001">
    <property type="entry name" value="LysR family transcriptional regulator"/>
    <property type="match status" value="1"/>
</dbReference>
<dbReference type="InterPro" id="IPR000847">
    <property type="entry name" value="LysR_HTH_N"/>
</dbReference>
<protein>
    <submittedName>
        <fullName evidence="6">LysR family transcriptional regulator</fullName>
    </submittedName>
</protein>
<dbReference type="Gene3D" id="1.10.10.10">
    <property type="entry name" value="Winged helix-like DNA-binding domain superfamily/Winged helix DNA-binding domain"/>
    <property type="match status" value="1"/>
</dbReference>
<dbReference type="InterPro" id="IPR036390">
    <property type="entry name" value="WH_DNA-bd_sf"/>
</dbReference>
<dbReference type="GO" id="GO:0000976">
    <property type="term" value="F:transcription cis-regulatory region binding"/>
    <property type="evidence" value="ECO:0007669"/>
    <property type="project" value="TreeGrafter"/>
</dbReference>
<dbReference type="PROSITE" id="PS50931">
    <property type="entry name" value="HTH_LYSR"/>
    <property type="match status" value="1"/>
</dbReference>
<dbReference type="PANTHER" id="PTHR30126:SF40">
    <property type="entry name" value="HTH-TYPE TRANSCRIPTIONAL REGULATOR GLTR"/>
    <property type="match status" value="1"/>
</dbReference>
<feature type="domain" description="HTH lysR-type" evidence="5">
    <location>
        <begin position="1"/>
        <end position="58"/>
    </location>
</feature>
<evidence type="ECO:0000256" key="2">
    <source>
        <dbReference type="ARBA" id="ARBA00023015"/>
    </source>
</evidence>
<evidence type="ECO:0000313" key="6">
    <source>
        <dbReference type="EMBL" id="RXZ54848.1"/>
    </source>
</evidence>
<dbReference type="GO" id="GO:0003700">
    <property type="term" value="F:DNA-binding transcription factor activity"/>
    <property type="evidence" value="ECO:0007669"/>
    <property type="project" value="InterPro"/>
</dbReference>
<dbReference type="SUPFAM" id="SSF53850">
    <property type="entry name" value="Periplasmic binding protein-like II"/>
    <property type="match status" value="1"/>
</dbReference>
<dbReference type="AlphaFoldDB" id="A0A4Q2K2Y2"/>
<evidence type="ECO:0000256" key="4">
    <source>
        <dbReference type="ARBA" id="ARBA00023163"/>
    </source>
</evidence>
<dbReference type="SUPFAM" id="SSF46785">
    <property type="entry name" value="Winged helix' DNA-binding domain"/>
    <property type="match status" value="1"/>
</dbReference>
<dbReference type="InterPro" id="IPR036388">
    <property type="entry name" value="WH-like_DNA-bd_sf"/>
</dbReference>
<dbReference type="OrthoDB" id="9803735at2"/>
<comment type="similarity">
    <text evidence="1">Belongs to the LysR transcriptional regulatory family.</text>
</comment>
<dbReference type="InterPro" id="IPR005119">
    <property type="entry name" value="LysR_subst-bd"/>
</dbReference>
<proteinExistence type="inferred from homology"/>
<comment type="caution">
    <text evidence="6">The sequence shown here is derived from an EMBL/GenBank/DDBJ whole genome shotgun (WGS) entry which is preliminary data.</text>
</comment>
<dbReference type="Pfam" id="PF00126">
    <property type="entry name" value="HTH_1"/>
    <property type="match status" value="1"/>
</dbReference>
<dbReference type="Gene3D" id="3.40.190.290">
    <property type="match status" value="1"/>
</dbReference>
<keyword evidence="4" id="KW-0804">Transcription</keyword>